<dbReference type="Proteomes" id="UP000823749">
    <property type="component" value="Chromosome 10"/>
</dbReference>
<gene>
    <name evidence="4" type="ORF">RHGRI_030344</name>
</gene>
<keyword evidence="1" id="KW-0479">Metal-binding</keyword>
<evidence type="ECO:0000313" key="5">
    <source>
        <dbReference type="Proteomes" id="UP000823749"/>
    </source>
</evidence>
<dbReference type="EMBL" id="JACTNZ010000010">
    <property type="protein sequence ID" value="KAG5529931.1"/>
    <property type="molecule type" value="Genomic_DNA"/>
</dbReference>
<evidence type="ECO:0000259" key="3">
    <source>
        <dbReference type="PROSITE" id="PS50158"/>
    </source>
</evidence>
<evidence type="ECO:0000313" key="4">
    <source>
        <dbReference type="EMBL" id="KAG5529931.1"/>
    </source>
</evidence>
<dbReference type="PROSITE" id="PS50158">
    <property type="entry name" value="ZF_CCHC"/>
    <property type="match status" value="1"/>
</dbReference>
<keyword evidence="5" id="KW-1185">Reference proteome</keyword>
<dbReference type="InterPro" id="IPR001878">
    <property type="entry name" value="Znf_CCHC"/>
</dbReference>
<name>A0AAV6IMI7_9ERIC</name>
<keyword evidence="1" id="KW-0863">Zinc-finger</keyword>
<dbReference type="Gene3D" id="4.10.60.10">
    <property type="entry name" value="Zinc finger, CCHC-type"/>
    <property type="match status" value="1"/>
</dbReference>
<feature type="domain" description="CCHC-type" evidence="3">
    <location>
        <begin position="86"/>
        <end position="99"/>
    </location>
</feature>
<dbReference type="SUPFAM" id="SSF57756">
    <property type="entry name" value="Retrovirus zinc finger-like domains"/>
    <property type="match status" value="1"/>
</dbReference>
<evidence type="ECO:0000256" key="1">
    <source>
        <dbReference type="PROSITE-ProRule" id="PRU00047"/>
    </source>
</evidence>
<feature type="region of interest" description="Disordered" evidence="2">
    <location>
        <begin position="118"/>
        <end position="137"/>
    </location>
</feature>
<sequence>MENNDVPERTQPSQPSVDRMERIEQVLEGLLHVVNQQAQNNLFKRQNVRTSRWSQGESSSNISGFQPCPKRRRMYRTRYYKDTEACFKCGKMGHLMRDCLKVSRAGFVKRSTTTISSRSTSKPMVITNSGQSSGTKLDPGKRKYIVLTLTQEELQNVDLMVSGTIQICGNLA</sequence>
<dbReference type="SMART" id="SM00343">
    <property type="entry name" value="ZnF_C2HC"/>
    <property type="match status" value="1"/>
</dbReference>
<dbReference type="Pfam" id="PF00098">
    <property type="entry name" value="zf-CCHC"/>
    <property type="match status" value="1"/>
</dbReference>
<keyword evidence="1" id="KW-0862">Zinc</keyword>
<dbReference type="GO" id="GO:0008270">
    <property type="term" value="F:zinc ion binding"/>
    <property type="evidence" value="ECO:0007669"/>
    <property type="project" value="UniProtKB-KW"/>
</dbReference>
<dbReference type="GO" id="GO:0003676">
    <property type="term" value="F:nucleic acid binding"/>
    <property type="evidence" value="ECO:0007669"/>
    <property type="project" value="InterPro"/>
</dbReference>
<proteinExistence type="predicted"/>
<dbReference type="InterPro" id="IPR036875">
    <property type="entry name" value="Znf_CCHC_sf"/>
</dbReference>
<evidence type="ECO:0000256" key="2">
    <source>
        <dbReference type="SAM" id="MobiDB-lite"/>
    </source>
</evidence>
<protein>
    <recommendedName>
        <fullName evidence="3">CCHC-type domain-containing protein</fullName>
    </recommendedName>
</protein>
<feature type="compositionally biased region" description="Polar residues" evidence="2">
    <location>
        <begin position="126"/>
        <end position="135"/>
    </location>
</feature>
<comment type="caution">
    <text evidence="4">The sequence shown here is derived from an EMBL/GenBank/DDBJ whole genome shotgun (WGS) entry which is preliminary data.</text>
</comment>
<dbReference type="AlphaFoldDB" id="A0AAV6IMI7"/>
<reference evidence="4" key="1">
    <citation type="submission" date="2020-08" db="EMBL/GenBank/DDBJ databases">
        <title>Plant Genome Project.</title>
        <authorList>
            <person name="Zhang R.-G."/>
        </authorList>
    </citation>
    <scope>NUCLEOTIDE SEQUENCE</scope>
    <source>
        <strain evidence="4">WSP0</strain>
        <tissue evidence="4">Leaf</tissue>
    </source>
</reference>
<organism evidence="4 5">
    <name type="scientific">Rhododendron griersonianum</name>
    <dbReference type="NCBI Taxonomy" id="479676"/>
    <lineage>
        <taxon>Eukaryota</taxon>
        <taxon>Viridiplantae</taxon>
        <taxon>Streptophyta</taxon>
        <taxon>Embryophyta</taxon>
        <taxon>Tracheophyta</taxon>
        <taxon>Spermatophyta</taxon>
        <taxon>Magnoliopsida</taxon>
        <taxon>eudicotyledons</taxon>
        <taxon>Gunneridae</taxon>
        <taxon>Pentapetalae</taxon>
        <taxon>asterids</taxon>
        <taxon>Ericales</taxon>
        <taxon>Ericaceae</taxon>
        <taxon>Ericoideae</taxon>
        <taxon>Rhodoreae</taxon>
        <taxon>Rhododendron</taxon>
    </lineage>
</organism>
<accession>A0AAV6IMI7</accession>